<evidence type="ECO:0000256" key="2">
    <source>
        <dbReference type="RuleBase" id="RU003679"/>
    </source>
</evidence>
<dbReference type="PRINTS" id="PR00742">
    <property type="entry name" value="GLHYDRLASE35"/>
</dbReference>
<dbReference type="Pfam" id="PF22369">
    <property type="entry name" value="GLMA_2nd"/>
    <property type="match status" value="1"/>
</dbReference>
<dbReference type="Proteomes" id="UP000199236">
    <property type="component" value="Unassembled WGS sequence"/>
</dbReference>
<dbReference type="PANTHER" id="PTHR23421">
    <property type="entry name" value="BETA-GALACTOSIDASE RELATED"/>
    <property type="match status" value="1"/>
</dbReference>
<protein>
    <submittedName>
        <fullName evidence="5">Beta-galactosidase</fullName>
    </submittedName>
</protein>
<evidence type="ECO:0000259" key="3">
    <source>
        <dbReference type="Pfam" id="PF01301"/>
    </source>
</evidence>
<evidence type="ECO:0000259" key="4">
    <source>
        <dbReference type="Pfam" id="PF22369"/>
    </source>
</evidence>
<dbReference type="InterPro" id="IPR054746">
    <property type="entry name" value="GLMA-like_second"/>
</dbReference>
<keyword evidence="6" id="KW-1185">Reference proteome</keyword>
<evidence type="ECO:0000313" key="5">
    <source>
        <dbReference type="EMBL" id="SFP07671.1"/>
    </source>
</evidence>
<dbReference type="Pfam" id="PF01301">
    <property type="entry name" value="Glyco_hydro_35"/>
    <property type="match status" value="1"/>
</dbReference>
<dbReference type="InterPro" id="IPR001944">
    <property type="entry name" value="Glycoside_Hdrlase_35"/>
</dbReference>
<dbReference type="CDD" id="cd03143">
    <property type="entry name" value="A4_beta-galactosidase_middle_domain"/>
    <property type="match status" value="1"/>
</dbReference>
<dbReference type="InterPro" id="IPR031330">
    <property type="entry name" value="Gly_Hdrlase_35_cat"/>
</dbReference>
<dbReference type="SUPFAM" id="SSF51445">
    <property type="entry name" value="(Trans)glycosidases"/>
    <property type="match status" value="1"/>
</dbReference>
<evidence type="ECO:0000256" key="1">
    <source>
        <dbReference type="ARBA" id="ARBA00009809"/>
    </source>
</evidence>
<dbReference type="GO" id="GO:0004553">
    <property type="term" value="F:hydrolase activity, hydrolyzing O-glycosyl compounds"/>
    <property type="evidence" value="ECO:0007669"/>
    <property type="project" value="InterPro"/>
</dbReference>
<gene>
    <name evidence="5" type="ORF">SAMN04488056_1212</name>
</gene>
<dbReference type="RefSeq" id="WP_090075523.1">
    <property type="nucleotide sequence ID" value="NZ_FOVR01000021.1"/>
</dbReference>
<dbReference type="Gene3D" id="3.40.50.880">
    <property type="match status" value="1"/>
</dbReference>
<feature type="domain" description="Glycoside hydrolase 35 catalytic" evidence="3">
    <location>
        <begin position="19"/>
        <end position="126"/>
    </location>
</feature>
<name>A0A1I5MFE8_9HYPH</name>
<proteinExistence type="inferred from homology"/>
<dbReference type="InterPro" id="IPR017853">
    <property type="entry name" value="GH"/>
</dbReference>
<dbReference type="Gene3D" id="3.20.20.80">
    <property type="entry name" value="Glycosidases"/>
    <property type="match status" value="1"/>
</dbReference>
<comment type="similarity">
    <text evidence="1 2">Belongs to the glycosyl hydrolase 35 family.</text>
</comment>
<sequence>MSKTARGNAYPSITLEDKKFVIDGTATTVYSGAVHYWRLDRDKWEDIINKVKSLGFNTISIYMPWEAHEIERGQFDFGQVDPRTDLDAFLTLIDKAGLKTIARPGPQINSEMTWFGYPRRILDDPDLQALNAQGGKAVLTQVPRPIPAVSYAADKFFEETALWFDAIMPILVKHQYPKGGLVATQVDNEMAYFFHINPYACDFHPASIARFQTFLEEKYGSTEAISKAYGQRVSSFAALDAPRRFEGKAQRDLPRHVDWIEYREKYLVDCLARLGDMMKERGLNETPLFHNYPHPLGPGGAASGITAPYNLTELEKHLDFVGFDIYSRKELYSHVRTVVSYVVGTSRFPYIPEFIAGVWPWYLNPGDQNDEGFVTKAALMHGIKGFSRYMLVERDKWMGSPIRRDGRIRKENAVVFEITNAVATQYDFKDFHRHADILLMANRDYDRLEAACELLSFPGDFLESQISMSEYPNAMTVSGKTFGFDEPIQLSKTKWFNGFAEVLNEKGYTYLLSDTALGEERMVGYKAILLSSFEFLAPEVQSKLLDYVEEGGTVILGPKLPHLDTVFTACDLLKSKVLASASTPLGKDGSDLATSYAVGKGRVVLVSDLAKVSEALDASMQAIGVAPVVKNDPRIDVAIHRNSDKPDQLLVYVANPTSEPVEVVAGVGQTVKSITEIWSGETPGNSGETWSDSFAPYTIKTYAVSL</sequence>
<dbReference type="OrthoDB" id="9800974at2"/>
<evidence type="ECO:0000313" key="6">
    <source>
        <dbReference type="Proteomes" id="UP000199236"/>
    </source>
</evidence>
<dbReference type="GO" id="GO:0005975">
    <property type="term" value="P:carbohydrate metabolic process"/>
    <property type="evidence" value="ECO:0007669"/>
    <property type="project" value="InterPro"/>
</dbReference>
<organism evidence="5 6">
    <name type="scientific">Cohaesibacter marisflavi</name>
    <dbReference type="NCBI Taxonomy" id="655353"/>
    <lineage>
        <taxon>Bacteria</taxon>
        <taxon>Pseudomonadati</taxon>
        <taxon>Pseudomonadota</taxon>
        <taxon>Alphaproteobacteria</taxon>
        <taxon>Hyphomicrobiales</taxon>
        <taxon>Cohaesibacteraceae</taxon>
    </lineage>
</organism>
<dbReference type="InterPro" id="IPR029062">
    <property type="entry name" value="Class_I_gatase-like"/>
</dbReference>
<dbReference type="AlphaFoldDB" id="A0A1I5MFE8"/>
<dbReference type="EMBL" id="FOVR01000021">
    <property type="protein sequence ID" value="SFP07671.1"/>
    <property type="molecule type" value="Genomic_DNA"/>
</dbReference>
<feature type="domain" description="GLMA-like second" evidence="4">
    <location>
        <begin position="493"/>
        <end position="577"/>
    </location>
</feature>
<dbReference type="STRING" id="655353.SAMN04488056_1212"/>
<accession>A0A1I5MFE8</accession>
<reference evidence="5 6" key="1">
    <citation type="submission" date="2016-10" db="EMBL/GenBank/DDBJ databases">
        <authorList>
            <person name="de Groot N.N."/>
        </authorList>
    </citation>
    <scope>NUCLEOTIDE SEQUENCE [LARGE SCALE GENOMIC DNA]</scope>
    <source>
        <strain evidence="5 6">CGMCC 1.9157</strain>
    </source>
</reference>